<evidence type="ECO:0000256" key="1">
    <source>
        <dbReference type="SAM" id="Coils"/>
    </source>
</evidence>
<dbReference type="EMBL" id="BK015370">
    <property type="protein sequence ID" value="DAE03696.1"/>
    <property type="molecule type" value="Genomic_DNA"/>
</dbReference>
<evidence type="ECO:0000313" key="2">
    <source>
        <dbReference type="EMBL" id="DAE03696.1"/>
    </source>
</evidence>
<sequence length="193" mass="22469">MNFKVGDKVKGISNTYGITNSNMYLGEVKKVGDDYIEILILKHKNPRCIGDIYTALNPEGKFEIVENLTISQLQSEIDKLSNKVQEEYSKVISNRDRVNYLKEQLKQLKEESKKEKNKPIIDDEEKEYLSVVIRPFKDKVKYIAKYGDSRLEFISIKLVGDSAMLFPYFNKNTMYKGMELEKQYTLKELGLDE</sequence>
<name>A0A8S5PAJ0_9CAUD</name>
<organism evidence="2">
    <name type="scientific">Siphoviridae sp. ctMYJ33</name>
    <dbReference type="NCBI Taxonomy" id="2825461"/>
    <lineage>
        <taxon>Viruses</taxon>
        <taxon>Duplodnaviria</taxon>
        <taxon>Heunggongvirae</taxon>
        <taxon>Uroviricota</taxon>
        <taxon>Caudoviricetes</taxon>
    </lineage>
</organism>
<protein>
    <submittedName>
        <fullName evidence="2">Uncharacterized protein</fullName>
    </submittedName>
</protein>
<proteinExistence type="predicted"/>
<feature type="coiled-coil region" evidence="1">
    <location>
        <begin position="70"/>
        <end position="118"/>
    </location>
</feature>
<reference evidence="2" key="1">
    <citation type="journal article" date="2021" name="Proc. Natl. Acad. Sci. U.S.A.">
        <title>A Catalog of Tens of Thousands of Viruses from Human Metagenomes Reveals Hidden Associations with Chronic Diseases.</title>
        <authorList>
            <person name="Tisza M.J."/>
            <person name="Buck C.B."/>
        </authorList>
    </citation>
    <scope>NUCLEOTIDE SEQUENCE</scope>
    <source>
        <strain evidence="2">CtMYJ33</strain>
    </source>
</reference>
<accession>A0A8S5PAJ0</accession>
<keyword evidence="1" id="KW-0175">Coiled coil</keyword>